<comment type="similarity">
    <text evidence="1 3">Belongs to the sulfotransferase 1 family.</text>
</comment>
<evidence type="ECO:0000313" key="6">
    <source>
        <dbReference type="Proteomes" id="UP001652660"/>
    </source>
</evidence>
<proteinExistence type="inferred from homology"/>
<dbReference type="Pfam" id="PF00685">
    <property type="entry name" value="Sulfotransfer_1"/>
    <property type="match status" value="1"/>
</dbReference>
<dbReference type="Proteomes" id="UP001652660">
    <property type="component" value="Chromosome 3c"/>
</dbReference>
<evidence type="ECO:0000313" key="7">
    <source>
        <dbReference type="RefSeq" id="XP_027118423.1"/>
    </source>
</evidence>
<evidence type="ECO:0000256" key="3">
    <source>
        <dbReference type="RuleBase" id="RU361155"/>
    </source>
</evidence>
<gene>
    <name evidence="7" type="primary">LOC113735627</name>
</gene>
<dbReference type="PANTHER" id="PTHR11783">
    <property type="entry name" value="SULFOTRANSFERASE SULT"/>
    <property type="match status" value="1"/>
</dbReference>
<feature type="domain" description="Sulfotransferase" evidence="5">
    <location>
        <begin position="39"/>
        <end position="168"/>
    </location>
</feature>
<sequence length="171" mass="19427">MAAKGLGLRPSSAKPGLPRVQAQDGASALSIRCRALAKLARSEHVWTTVWDHVLDYWKASLDKSRKVLFLKYEQMTQEPAFYLKLLAQFLGCPISQEEETAGAVDEILGLCSFDHLRNLEVNKSETWWILRNQVFFRNGKVGDWKNYLTSEMAERLEQITAQKFHGSGLDL</sequence>
<feature type="region of interest" description="Disordered" evidence="4">
    <location>
        <begin position="1"/>
        <end position="20"/>
    </location>
</feature>
<dbReference type="GeneID" id="113735627"/>
<evidence type="ECO:0000256" key="4">
    <source>
        <dbReference type="SAM" id="MobiDB-lite"/>
    </source>
</evidence>
<dbReference type="Gene3D" id="3.40.50.300">
    <property type="entry name" value="P-loop containing nucleotide triphosphate hydrolases"/>
    <property type="match status" value="1"/>
</dbReference>
<name>A0A6P6WSM1_COFAR</name>
<reference evidence="7" key="2">
    <citation type="submission" date="2025-08" db="UniProtKB">
        <authorList>
            <consortium name="RefSeq"/>
        </authorList>
    </citation>
    <scope>IDENTIFICATION</scope>
    <source>
        <tissue evidence="7">Leaves</tissue>
    </source>
</reference>
<keyword evidence="2 3" id="KW-0808">Transferase</keyword>
<dbReference type="GO" id="GO:0008146">
    <property type="term" value="F:sulfotransferase activity"/>
    <property type="evidence" value="ECO:0007669"/>
    <property type="project" value="InterPro"/>
</dbReference>
<reference evidence="6" key="1">
    <citation type="journal article" date="2025" name="Foods">
        <title>Unveiling the Microbial Signatures of Arabica Coffee Cherries: Insights into Ripeness Specific Diversity, Functional Traits, and Implications for Quality and Safety.</title>
        <authorList>
            <consortium name="RefSeq"/>
            <person name="Tenea G.N."/>
            <person name="Cifuentes V."/>
            <person name="Reyes P."/>
            <person name="Cevallos-Vallejos M."/>
        </authorList>
    </citation>
    <scope>NUCLEOTIDE SEQUENCE [LARGE SCALE GENOMIC DNA]</scope>
</reference>
<keyword evidence="6" id="KW-1185">Reference proteome</keyword>
<evidence type="ECO:0000256" key="2">
    <source>
        <dbReference type="ARBA" id="ARBA00022679"/>
    </source>
</evidence>
<dbReference type="AlphaFoldDB" id="A0A6P6WSM1"/>
<dbReference type="SUPFAM" id="SSF52540">
    <property type="entry name" value="P-loop containing nucleoside triphosphate hydrolases"/>
    <property type="match status" value="1"/>
</dbReference>
<dbReference type="RefSeq" id="XP_027118423.1">
    <property type="nucleotide sequence ID" value="XM_027262622.1"/>
</dbReference>
<dbReference type="EC" id="2.8.2.-" evidence="3"/>
<dbReference type="OrthoDB" id="205623at2759"/>
<organism evidence="6 7">
    <name type="scientific">Coffea arabica</name>
    <name type="common">Arabian coffee</name>
    <dbReference type="NCBI Taxonomy" id="13443"/>
    <lineage>
        <taxon>Eukaryota</taxon>
        <taxon>Viridiplantae</taxon>
        <taxon>Streptophyta</taxon>
        <taxon>Embryophyta</taxon>
        <taxon>Tracheophyta</taxon>
        <taxon>Spermatophyta</taxon>
        <taxon>Magnoliopsida</taxon>
        <taxon>eudicotyledons</taxon>
        <taxon>Gunneridae</taxon>
        <taxon>Pentapetalae</taxon>
        <taxon>asterids</taxon>
        <taxon>lamiids</taxon>
        <taxon>Gentianales</taxon>
        <taxon>Rubiaceae</taxon>
        <taxon>Ixoroideae</taxon>
        <taxon>Gardenieae complex</taxon>
        <taxon>Bertiereae - Coffeeae clade</taxon>
        <taxon>Coffeeae</taxon>
        <taxon>Coffea</taxon>
    </lineage>
</organism>
<evidence type="ECO:0000259" key="5">
    <source>
        <dbReference type="Pfam" id="PF00685"/>
    </source>
</evidence>
<dbReference type="InterPro" id="IPR027417">
    <property type="entry name" value="P-loop_NTPase"/>
</dbReference>
<evidence type="ECO:0000256" key="1">
    <source>
        <dbReference type="ARBA" id="ARBA00005771"/>
    </source>
</evidence>
<accession>A0A6P6WSM1</accession>
<dbReference type="InterPro" id="IPR000863">
    <property type="entry name" value="Sulfotransferase_dom"/>
</dbReference>
<protein>
    <recommendedName>
        <fullName evidence="3">Sulfotransferase</fullName>
        <ecNumber evidence="3">2.8.2.-</ecNumber>
    </recommendedName>
</protein>